<dbReference type="SUPFAM" id="SSF49764">
    <property type="entry name" value="HSP20-like chaperones"/>
    <property type="match status" value="1"/>
</dbReference>
<evidence type="ECO:0000259" key="3">
    <source>
        <dbReference type="PROSITE" id="PS01031"/>
    </source>
</evidence>
<comment type="similarity">
    <text evidence="1 2">Belongs to the small heat shock protein (HSP20) family.</text>
</comment>
<dbReference type="STRING" id="1577474.GA0111570_108134"/>
<dbReference type="EMBL" id="FMYF01000008">
    <property type="protein sequence ID" value="SDB91915.1"/>
    <property type="molecule type" value="Genomic_DNA"/>
</dbReference>
<dbReference type="InterPro" id="IPR002068">
    <property type="entry name" value="A-crystallin/Hsp20_dom"/>
</dbReference>
<sequence length="138" mass="15628">MALVRRPRSPWPDLQDMVERLFETTDDSLLRTEEYQDGTTLVVRAEAPGIDPEKDVDISVQNGQLHIQAHREERSEHKEKDSYRSEFHYGSFERTLPLPAGATEDDVTATYADGVLEIRVPVGPELPPSSRKVQVTRG</sequence>
<dbReference type="InterPro" id="IPR031107">
    <property type="entry name" value="Small_HSP"/>
</dbReference>
<dbReference type="AlphaFoldDB" id="A0A1G6HDB7"/>
<proteinExistence type="inferred from homology"/>
<dbReference type="Pfam" id="PF00011">
    <property type="entry name" value="HSP20"/>
    <property type="match status" value="1"/>
</dbReference>
<organism evidence="4 5">
    <name type="scientific">Raineyella antarctica</name>
    <dbReference type="NCBI Taxonomy" id="1577474"/>
    <lineage>
        <taxon>Bacteria</taxon>
        <taxon>Bacillati</taxon>
        <taxon>Actinomycetota</taxon>
        <taxon>Actinomycetes</taxon>
        <taxon>Propionibacteriales</taxon>
        <taxon>Propionibacteriaceae</taxon>
        <taxon>Raineyella</taxon>
    </lineage>
</organism>
<dbReference type="InterPro" id="IPR008978">
    <property type="entry name" value="HSP20-like_chaperone"/>
</dbReference>
<accession>A0A1G6HDB7</accession>
<dbReference type="OrthoDB" id="3855217at2"/>
<dbReference type="RefSeq" id="WP_092611787.1">
    <property type="nucleotide sequence ID" value="NZ_FMYF01000008.1"/>
</dbReference>
<dbReference type="PANTHER" id="PTHR11527">
    <property type="entry name" value="HEAT-SHOCK PROTEIN 20 FAMILY MEMBER"/>
    <property type="match status" value="1"/>
</dbReference>
<evidence type="ECO:0000313" key="4">
    <source>
        <dbReference type="EMBL" id="SDB91915.1"/>
    </source>
</evidence>
<dbReference type="Proteomes" id="UP000199086">
    <property type="component" value="Unassembled WGS sequence"/>
</dbReference>
<dbReference type="Gene3D" id="2.60.40.790">
    <property type="match status" value="1"/>
</dbReference>
<evidence type="ECO:0000313" key="5">
    <source>
        <dbReference type="Proteomes" id="UP000199086"/>
    </source>
</evidence>
<name>A0A1G6HDB7_9ACTN</name>
<keyword evidence="5" id="KW-1185">Reference proteome</keyword>
<dbReference type="CDD" id="cd06464">
    <property type="entry name" value="ACD_sHsps-like"/>
    <property type="match status" value="1"/>
</dbReference>
<gene>
    <name evidence="4" type="ORF">GA0111570_108134</name>
</gene>
<evidence type="ECO:0000256" key="2">
    <source>
        <dbReference type="RuleBase" id="RU003616"/>
    </source>
</evidence>
<protein>
    <submittedName>
        <fullName evidence="4">HSP20 family protein</fullName>
    </submittedName>
</protein>
<evidence type="ECO:0000256" key="1">
    <source>
        <dbReference type="PROSITE-ProRule" id="PRU00285"/>
    </source>
</evidence>
<reference evidence="4 5" key="1">
    <citation type="submission" date="2016-06" db="EMBL/GenBank/DDBJ databases">
        <authorList>
            <person name="Olsen C.W."/>
            <person name="Carey S."/>
            <person name="Hinshaw L."/>
            <person name="Karasin A.I."/>
        </authorList>
    </citation>
    <scope>NUCLEOTIDE SEQUENCE [LARGE SCALE GENOMIC DNA]</scope>
    <source>
        <strain evidence="4 5">LZ-22</strain>
    </source>
</reference>
<feature type="domain" description="SHSP" evidence="3">
    <location>
        <begin position="23"/>
        <end position="138"/>
    </location>
</feature>
<dbReference type="PROSITE" id="PS01031">
    <property type="entry name" value="SHSP"/>
    <property type="match status" value="1"/>
</dbReference>